<dbReference type="PANTHER" id="PTHR45947:SF14">
    <property type="entry name" value="SLL1723 PROTEIN"/>
    <property type="match status" value="1"/>
</dbReference>
<keyword evidence="4" id="KW-1185">Reference proteome</keyword>
<proteinExistence type="predicted"/>
<dbReference type="Pfam" id="PF13579">
    <property type="entry name" value="Glyco_trans_4_4"/>
    <property type="match status" value="1"/>
</dbReference>
<accession>A0ABV7MCU1</accession>
<keyword evidence="3" id="KW-0808">Transferase</keyword>
<dbReference type="RefSeq" id="WP_189570742.1">
    <property type="nucleotide sequence ID" value="NZ_BMXU01000001.1"/>
</dbReference>
<dbReference type="Proteomes" id="UP001595607">
    <property type="component" value="Unassembled WGS sequence"/>
</dbReference>
<organism evidence="3 4">
    <name type="scientific">Parvularcula lutaonensis</name>
    <dbReference type="NCBI Taxonomy" id="491923"/>
    <lineage>
        <taxon>Bacteria</taxon>
        <taxon>Pseudomonadati</taxon>
        <taxon>Pseudomonadota</taxon>
        <taxon>Alphaproteobacteria</taxon>
        <taxon>Parvularculales</taxon>
        <taxon>Parvularculaceae</taxon>
        <taxon>Parvularcula</taxon>
    </lineage>
</organism>
<feature type="domain" description="Glycosyl transferase family 1" evidence="1">
    <location>
        <begin position="226"/>
        <end position="387"/>
    </location>
</feature>
<dbReference type="SUPFAM" id="SSF53756">
    <property type="entry name" value="UDP-Glycosyltransferase/glycogen phosphorylase"/>
    <property type="match status" value="1"/>
</dbReference>
<dbReference type="Pfam" id="PF00534">
    <property type="entry name" value="Glycos_transf_1"/>
    <property type="match status" value="1"/>
</dbReference>
<dbReference type="PANTHER" id="PTHR45947">
    <property type="entry name" value="SULFOQUINOVOSYL TRANSFERASE SQD2"/>
    <property type="match status" value="1"/>
</dbReference>
<name>A0ABV7MCU1_9PROT</name>
<dbReference type="EC" id="2.4.-.-" evidence="3"/>
<sequence length="417" mass="45303">MSRSLRVAFFVGAFPMTSETFVVNAAKKVLDAGHDLDIYAVDPQFRQTSEVQDTVARYDMVERTRSPHVPNGAGKLAGLAKAFGKTYAREGSKAFRLLTTPCPDGLRTKARTIFDASALREGASYDVIHVHFGQLSHRVLQLRRAGLLKGKVLVHFRGGDISSYVMAQGEDVYDATFRDADHFCANSEFFRQKAIKLGAPADRSDVLPSGLDTSKFTFAARTMPTEGPVRLISVGRLVEKKGFVDVIDALPKISTDKPLRYTIIGDGPLRDELEARARAVGFGDRVEFLGAQSLDRIAQELQNAHIFLGPSVTASDGNQDGPINTLKEAMASGLPVVGTRHGGIPELLEHGRSGFIVPERNPTALAAAVTELLASPERWPAMGKAGAEKVKNDYDLESTGEKMLSIYRSMLAEGARV</sequence>
<protein>
    <submittedName>
        <fullName evidence="3">Glycosyltransferase</fullName>
        <ecNumber evidence="3">2.4.-.-</ecNumber>
    </submittedName>
</protein>
<dbReference type="GO" id="GO:0016757">
    <property type="term" value="F:glycosyltransferase activity"/>
    <property type="evidence" value="ECO:0007669"/>
    <property type="project" value="UniProtKB-KW"/>
</dbReference>
<feature type="domain" description="Glycosyltransferase subfamily 4-like N-terminal" evidence="2">
    <location>
        <begin position="20"/>
        <end position="210"/>
    </location>
</feature>
<dbReference type="EMBL" id="JBHRVA010000002">
    <property type="protein sequence ID" value="MFC3302464.1"/>
    <property type="molecule type" value="Genomic_DNA"/>
</dbReference>
<gene>
    <name evidence="3" type="ORF">ACFONP_06935</name>
</gene>
<evidence type="ECO:0000313" key="3">
    <source>
        <dbReference type="EMBL" id="MFC3302464.1"/>
    </source>
</evidence>
<evidence type="ECO:0000259" key="2">
    <source>
        <dbReference type="Pfam" id="PF13579"/>
    </source>
</evidence>
<evidence type="ECO:0000259" key="1">
    <source>
        <dbReference type="Pfam" id="PF00534"/>
    </source>
</evidence>
<dbReference type="InterPro" id="IPR050194">
    <property type="entry name" value="Glycosyltransferase_grp1"/>
</dbReference>
<dbReference type="InterPro" id="IPR028098">
    <property type="entry name" value="Glyco_trans_4-like_N"/>
</dbReference>
<comment type="caution">
    <text evidence="3">The sequence shown here is derived from an EMBL/GenBank/DDBJ whole genome shotgun (WGS) entry which is preliminary data.</text>
</comment>
<keyword evidence="3" id="KW-0328">Glycosyltransferase</keyword>
<reference evidence="4" key="1">
    <citation type="journal article" date="2019" name="Int. J. Syst. Evol. Microbiol.">
        <title>The Global Catalogue of Microorganisms (GCM) 10K type strain sequencing project: providing services to taxonomists for standard genome sequencing and annotation.</title>
        <authorList>
            <consortium name="The Broad Institute Genomics Platform"/>
            <consortium name="The Broad Institute Genome Sequencing Center for Infectious Disease"/>
            <person name="Wu L."/>
            <person name="Ma J."/>
        </authorList>
    </citation>
    <scope>NUCLEOTIDE SEQUENCE [LARGE SCALE GENOMIC DNA]</scope>
    <source>
        <strain evidence="4">KCTC 22245</strain>
    </source>
</reference>
<dbReference type="InterPro" id="IPR001296">
    <property type="entry name" value="Glyco_trans_1"/>
</dbReference>
<evidence type="ECO:0000313" key="4">
    <source>
        <dbReference type="Proteomes" id="UP001595607"/>
    </source>
</evidence>
<dbReference type="Gene3D" id="3.40.50.2000">
    <property type="entry name" value="Glycogen Phosphorylase B"/>
    <property type="match status" value="2"/>
</dbReference>